<evidence type="ECO:0000313" key="4">
    <source>
        <dbReference type="Proteomes" id="UP000663870"/>
    </source>
</evidence>
<name>A0A816DC94_9BILA</name>
<evidence type="ECO:0000313" key="2">
    <source>
        <dbReference type="EMBL" id="CAF1439499.1"/>
    </source>
</evidence>
<dbReference type="EMBL" id="CAJNOH010006715">
    <property type="protein sequence ID" value="CAF1439499.1"/>
    <property type="molecule type" value="Genomic_DNA"/>
</dbReference>
<dbReference type="EMBL" id="CAJNOL010008314">
    <property type="protein sequence ID" value="CAF1635432.1"/>
    <property type="molecule type" value="Genomic_DNA"/>
</dbReference>
<comment type="caution">
    <text evidence="3">The sequence shown here is derived from an EMBL/GenBank/DDBJ whole genome shotgun (WGS) entry which is preliminary data.</text>
</comment>
<keyword evidence="1" id="KW-1133">Transmembrane helix</keyword>
<keyword evidence="1" id="KW-0472">Membrane</keyword>
<evidence type="ECO:0000313" key="3">
    <source>
        <dbReference type="EMBL" id="CAF1635432.1"/>
    </source>
</evidence>
<dbReference type="AlphaFoldDB" id="A0A816DC94"/>
<reference evidence="3" key="1">
    <citation type="submission" date="2021-02" db="EMBL/GenBank/DDBJ databases">
        <authorList>
            <person name="Nowell W R."/>
        </authorList>
    </citation>
    <scope>NUCLEOTIDE SEQUENCE</scope>
</reference>
<sequence length="332" mass="35629">MKGARSLFVQESQNQTTVSLGLISRLVLVISPSLCRLQSVCEIQPVLVDIDTSGNIIQKLGSNDQLWQVVASIIGSSGISVIGVIANYSNGQTQFTSFAAVSLYTLLQYQSTGSLITTSSSRIIVDPTEGTITALNYILVKEYSTVLEVYTDFLPSNLTYEGDCDSLFFFAKMPVSSDIVLRKGCIQVGLTFASNTISAAQNIANGALMLLANPNAITGVRFASVNINGQSYVVSSRSSFDSSDGGSNIGLIVGPVMGLIGGTIVFVGLVFGYYQFRKKIKHQRLINDINEVSPFSNQPEQISEHRANAPKSVNDATHPIRRASVTCSISCN</sequence>
<keyword evidence="1" id="KW-0812">Transmembrane</keyword>
<protein>
    <submittedName>
        <fullName evidence="3">Uncharacterized protein</fullName>
    </submittedName>
</protein>
<accession>A0A816DC94</accession>
<gene>
    <name evidence="3" type="ORF">JXQ802_LOCUS52425</name>
    <name evidence="2" type="ORF">PYM288_LOCUS36093</name>
</gene>
<feature type="transmembrane region" description="Helical" evidence="1">
    <location>
        <begin position="249"/>
        <end position="274"/>
    </location>
</feature>
<organism evidence="3 4">
    <name type="scientific">Rotaria sordida</name>
    <dbReference type="NCBI Taxonomy" id="392033"/>
    <lineage>
        <taxon>Eukaryota</taxon>
        <taxon>Metazoa</taxon>
        <taxon>Spiralia</taxon>
        <taxon>Gnathifera</taxon>
        <taxon>Rotifera</taxon>
        <taxon>Eurotatoria</taxon>
        <taxon>Bdelloidea</taxon>
        <taxon>Philodinida</taxon>
        <taxon>Philodinidae</taxon>
        <taxon>Rotaria</taxon>
    </lineage>
</organism>
<evidence type="ECO:0000256" key="1">
    <source>
        <dbReference type="SAM" id="Phobius"/>
    </source>
</evidence>
<proteinExistence type="predicted"/>
<keyword evidence="4" id="KW-1185">Reference proteome</keyword>
<dbReference type="Proteomes" id="UP000663870">
    <property type="component" value="Unassembled WGS sequence"/>
</dbReference>
<dbReference type="Proteomes" id="UP000663854">
    <property type="component" value="Unassembled WGS sequence"/>
</dbReference>